<accession>A0A844CSN4</accession>
<name>A0A844CSN4_9BURK</name>
<gene>
    <name evidence="1" type="ORF">GJ698_02385</name>
</gene>
<keyword evidence="2" id="KW-1185">Reference proteome</keyword>
<dbReference type="Proteomes" id="UP000439986">
    <property type="component" value="Unassembled WGS sequence"/>
</dbReference>
<sequence length="72" mass="7745">MSEKSSVAATIEGITAIGIAWIDLTNLLIKSNVIKKEEIQKLLQVNIETANANDQQTAQKMFAALSGALTNE</sequence>
<protein>
    <submittedName>
        <fullName evidence="1">Uncharacterized protein</fullName>
    </submittedName>
</protein>
<proteinExistence type="predicted"/>
<reference evidence="1 2" key="1">
    <citation type="submission" date="2019-11" db="EMBL/GenBank/DDBJ databases">
        <title>Novel species isolated from a subtropical stream in China.</title>
        <authorList>
            <person name="Lu H."/>
        </authorList>
    </citation>
    <scope>NUCLEOTIDE SEQUENCE [LARGE SCALE GENOMIC DNA]</scope>
    <source>
        <strain evidence="1 2">FT26W</strain>
    </source>
</reference>
<dbReference type="EMBL" id="WKJL01000001">
    <property type="protein sequence ID" value="MRW82938.1"/>
    <property type="molecule type" value="Genomic_DNA"/>
</dbReference>
<comment type="caution">
    <text evidence="1">The sequence shown here is derived from an EMBL/GenBank/DDBJ whole genome shotgun (WGS) entry which is preliminary data.</text>
</comment>
<dbReference type="AlphaFoldDB" id="A0A844CSN4"/>
<dbReference type="RefSeq" id="WP_154355972.1">
    <property type="nucleotide sequence ID" value="NZ_WKJL01000001.1"/>
</dbReference>
<evidence type="ECO:0000313" key="2">
    <source>
        <dbReference type="Proteomes" id="UP000439986"/>
    </source>
</evidence>
<evidence type="ECO:0000313" key="1">
    <source>
        <dbReference type="EMBL" id="MRW82938.1"/>
    </source>
</evidence>
<organism evidence="1 2">
    <name type="scientific">Duganella aquatilis</name>
    <dbReference type="NCBI Taxonomy" id="2666082"/>
    <lineage>
        <taxon>Bacteria</taxon>
        <taxon>Pseudomonadati</taxon>
        <taxon>Pseudomonadota</taxon>
        <taxon>Betaproteobacteria</taxon>
        <taxon>Burkholderiales</taxon>
        <taxon>Oxalobacteraceae</taxon>
        <taxon>Telluria group</taxon>
        <taxon>Duganella</taxon>
    </lineage>
</organism>